<dbReference type="SUPFAM" id="SSF51206">
    <property type="entry name" value="cAMP-binding domain-like"/>
    <property type="match status" value="1"/>
</dbReference>
<organism evidence="2 3">
    <name type="scientific">Capnocytophaga leadbetteri</name>
    <dbReference type="NCBI Taxonomy" id="327575"/>
    <lineage>
        <taxon>Bacteria</taxon>
        <taxon>Pseudomonadati</taxon>
        <taxon>Bacteroidota</taxon>
        <taxon>Flavobacteriia</taxon>
        <taxon>Flavobacteriales</taxon>
        <taxon>Flavobacteriaceae</taxon>
        <taxon>Capnocytophaga</taxon>
    </lineage>
</organism>
<dbReference type="RefSeq" id="WP_095914139.1">
    <property type="nucleotide sequence ID" value="NZ_CP022384.1"/>
</dbReference>
<keyword evidence="2" id="KW-0238">DNA-binding</keyword>
<dbReference type="AlphaFoldDB" id="A0A250FAD0"/>
<dbReference type="Pfam" id="PF00027">
    <property type="entry name" value="cNMP_binding"/>
    <property type="match status" value="1"/>
</dbReference>
<proteinExistence type="predicted"/>
<dbReference type="InterPro" id="IPR000595">
    <property type="entry name" value="cNMP-bd_dom"/>
</dbReference>
<reference evidence="3" key="1">
    <citation type="submission" date="2017-06" db="EMBL/GenBank/DDBJ databases">
        <title>Capnocytophaga spp. assemblies.</title>
        <authorList>
            <person name="Gulvik C.A."/>
        </authorList>
    </citation>
    <scope>NUCLEOTIDE SEQUENCE [LARGE SCALE GENOMIC DNA]</scope>
    <source>
        <strain evidence="3">H6253</strain>
    </source>
</reference>
<name>A0A250FAD0_9FLAO</name>
<dbReference type="Gene3D" id="2.60.120.10">
    <property type="entry name" value="Jelly Rolls"/>
    <property type="match status" value="1"/>
</dbReference>
<dbReference type="InterPro" id="IPR018490">
    <property type="entry name" value="cNMP-bd_dom_sf"/>
</dbReference>
<dbReference type="Proteomes" id="UP000217276">
    <property type="component" value="Chromosome"/>
</dbReference>
<dbReference type="EMBL" id="CP022384">
    <property type="protein sequence ID" value="ATA82081.1"/>
    <property type="molecule type" value="Genomic_DNA"/>
</dbReference>
<keyword evidence="3" id="KW-1185">Reference proteome</keyword>
<gene>
    <name evidence="2" type="ORF">CGC53_06855</name>
</gene>
<dbReference type="PROSITE" id="PS50042">
    <property type="entry name" value="CNMP_BINDING_3"/>
    <property type="match status" value="1"/>
</dbReference>
<accession>A0A250FAD0</accession>
<evidence type="ECO:0000259" key="1">
    <source>
        <dbReference type="PROSITE" id="PS50042"/>
    </source>
</evidence>
<evidence type="ECO:0000313" key="2">
    <source>
        <dbReference type="EMBL" id="ATA82081.1"/>
    </source>
</evidence>
<dbReference type="GO" id="GO:0003677">
    <property type="term" value="F:DNA binding"/>
    <property type="evidence" value="ECO:0007669"/>
    <property type="project" value="UniProtKB-KW"/>
</dbReference>
<sequence>MSPTEYICQETLITPEVLAPLVERLFEQKHYKKYQTLQKAGSNEGRLYYVEQGLLRTFYEKKKKDITHSFFMEQMFYFPVENIYFDSSTPIQLEALEDCVVWEADFREVERVVNEHQELERLMRLLLVSAIQTLREQLYTIKFQTAQERYELLLKKYPQILLRAPLGHIASLLGITQQTLSVIRKN</sequence>
<dbReference type="InterPro" id="IPR014710">
    <property type="entry name" value="RmlC-like_jellyroll"/>
</dbReference>
<evidence type="ECO:0000313" key="3">
    <source>
        <dbReference type="Proteomes" id="UP000217276"/>
    </source>
</evidence>
<feature type="domain" description="Cyclic nucleotide-binding" evidence="1">
    <location>
        <begin position="13"/>
        <end position="121"/>
    </location>
</feature>
<protein>
    <submittedName>
        <fullName evidence="2">DNA-binding protein</fullName>
    </submittedName>
</protein>
<dbReference type="KEGG" id="clk:CGC53_06855"/>